<organism evidence="8 9">
    <name type="scientific">Boudabousia marimammalium</name>
    <dbReference type="NCBI Taxonomy" id="156892"/>
    <lineage>
        <taxon>Bacteria</taxon>
        <taxon>Bacillati</taxon>
        <taxon>Actinomycetota</taxon>
        <taxon>Actinomycetes</taxon>
        <taxon>Actinomycetales</taxon>
        <taxon>Actinomycetaceae</taxon>
        <taxon>Boudabousia</taxon>
    </lineage>
</organism>
<evidence type="ECO:0000256" key="4">
    <source>
        <dbReference type="ARBA" id="ARBA00022989"/>
    </source>
</evidence>
<proteinExistence type="predicted"/>
<feature type="transmembrane region" description="Helical" evidence="6">
    <location>
        <begin position="773"/>
        <end position="798"/>
    </location>
</feature>
<feature type="transmembrane region" description="Helical" evidence="6">
    <location>
        <begin position="21"/>
        <end position="43"/>
    </location>
</feature>
<feature type="domain" description="ABC3 transporter permease C-terminal" evidence="7">
    <location>
        <begin position="272"/>
        <end position="385"/>
    </location>
</feature>
<keyword evidence="2" id="KW-1003">Cell membrane</keyword>
<evidence type="ECO:0000313" key="8">
    <source>
        <dbReference type="EMBL" id="OKL50529.1"/>
    </source>
</evidence>
<keyword evidence="4 6" id="KW-1133">Transmembrane helix</keyword>
<dbReference type="InterPro" id="IPR038766">
    <property type="entry name" value="Membrane_comp_ABC_pdt"/>
</dbReference>
<dbReference type="EMBL" id="MPDM01000001">
    <property type="protein sequence ID" value="OKL50529.1"/>
    <property type="molecule type" value="Genomic_DNA"/>
</dbReference>
<feature type="transmembrane region" description="Helical" evidence="6">
    <location>
        <begin position="269"/>
        <end position="293"/>
    </location>
</feature>
<protein>
    <recommendedName>
        <fullName evidence="7">ABC3 transporter permease C-terminal domain-containing protein</fullName>
    </recommendedName>
</protein>
<dbReference type="InterPro" id="IPR003838">
    <property type="entry name" value="ABC3_permease_C"/>
</dbReference>
<comment type="subcellular location">
    <subcellularLocation>
        <location evidence="1">Cell membrane</location>
        <topology evidence="1">Multi-pass membrane protein</topology>
    </subcellularLocation>
</comment>
<feature type="transmembrane region" description="Helical" evidence="6">
    <location>
        <begin position="480"/>
        <end position="500"/>
    </location>
</feature>
<name>A0A1Q5PSN9_9ACTO</name>
<evidence type="ECO:0000256" key="5">
    <source>
        <dbReference type="ARBA" id="ARBA00023136"/>
    </source>
</evidence>
<gene>
    <name evidence="8" type="ORF">BM477_00730</name>
</gene>
<feature type="transmembrane region" description="Helical" evidence="6">
    <location>
        <begin position="357"/>
        <end position="383"/>
    </location>
</feature>
<evidence type="ECO:0000259" key="7">
    <source>
        <dbReference type="Pfam" id="PF02687"/>
    </source>
</evidence>
<keyword evidence="9" id="KW-1185">Reference proteome</keyword>
<dbReference type="GO" id="GO:0005886">
    <property type="term" value="C:plasma membrane"/>
    <property type="evidence" value="ECO:0007669"/>
    <property type="project" value="UniProtKB-SubCell"/>
</dbReference>
<feature type="transmembrane region" description="Helical" evidence="6">
    <location>
        <begin position="717"/>
        <end position="739"/>
    </location>
</feature>
<feature type="transmembrane region" description="Helical" evidence="6">
    <location>
        <begin position="404"/>
        <end position="424"/>
    </location>
</feature>
<dbReference type="Pfam" id="PF02687">
    <property type="entry name" value="FtsX"/>
    <property type="match status" value="2"/>
</dbReference>
<evidence type="ECO:0000256" key="2">
    <source>
        <dbReference type="ARBA" id="ARBA00022475"/>
    </source>
</evidence>
<dbReference type="PANTHER" id="PTHR30287:SF2">
    <property type="entry name" value="BLL1001 PROTEIN"/>
    <property type="match status" value="1"/>
</dbReference>
<dbReference type="STRING" id="156892.BM477_00730"/>
<feature type="domain" description="ABC3 transporter permease C-terminal" evidence="7">
    <location>
        <begin position="723"/>
        <end position="832"/>
    </location>
</feature>
<feature type="transmembrane region" description="Helical" evidence="6">
    <location>
        <begin position="430"/>
        <end position="453"/>
    </location>
</feature>
<sequence length="850" mass="92734">MRYWRVTRKLFADSRKRLVGIVAIVAITVMLGVSIMTSLVSVGKTVEKTELDKLQYDLYVVGERDSTVNENAVTLKAPARVGIDHETLTIIEKQLPGWQVVPEAPILVDLKIGDHVLRSGIQAKYAADRWSAYSDSLDSVIEGEFSNSPGEIVVDRYLFETLNLSLGYPIQVISGSKTAQGRVVAVISNDSAPKSEHHLYLSDADRDKLVRSEQQINRIGLAPDGSESLTLEQVKTTIYELPGLELRTQVQLRDEIKDGFQRQLNSLTIVALLLVLSALVAVYLSTNSINYLLTIESDRLKELQILGMSRKQVIGLTLRRFLSAGVIAGLTGVLLSVPSSIAINRLFFELGLPPIRYRFSILVAVVGLATSIIIFAVSAAVAAARYTSTKNRKETDVNHVKLNYLHIVGFVSLGAVALALLFSADARLKLILSFLLYLAGILVSGYLVSYLLLQVQRLTGRKRVALALSLNSLLNDRKRLSFGTVAIMLASGVVISGLFVQASLEKGISKTITEELKAPYLLTTYADTETFNEDITKIRNLPNVASVDGSTGLFVAPLCESAPSKNIESQAVNVNLLDFESFSIAASLPLVDGSLDNLLADNSRSSDFAILNQSYASDRGFRIGDRISISDNEGHCTTVKIGAIVDSHLLHGELIIPKEVARGGTFRQIEPSVLMVTPNDGKDIEEDLIQYTRTHSDYNLVLKQTYVDETSRQTQGLFVFLITILGVSFLVAVSGLVYLQLVATRRQFPLLATAKAMGMSTWQLFRTSMYETLIIVFFGVIVGVPIGVVGGHSAVLLLKHSNVIPVLFSVPSAGSISVFAIVLGIVSTGLSVPAWMLARQLTIVEALRPR</sequence>
<dbReference type="Proteomes" id="UP000186465">
    <property type="component" value="Unassembled WGS sequence"/>
</dbReference>
<evidence type="ECO:0000256" key="1">
    <source>
        <dbReference type="ARBA" id="ARBA00004651"/>
    </source>
</evidence>
<reference evidence="9" key="1">
    <citation type="submission" date="2016-11" db="EMBL/GenBank/DDBJ databases">
        <title>Actinomyces gypaetusis sp. nov. isolated from Gypaetus barbatus in Qinghai Tibet Plateau China.</title>
        <authorList>
            <person name="Meng X."/>
        </authorList>
    </citation>
    <scope>NUCLEOTIDE SEQUENCE [LARGE SCALE GENOMIC DNA]</scope>
    <source>
        <strain evidence="9">DSM 15383</strain>
    </source>
</reference>
<comment type="caution">
    <text evidence="8">The sequence shown here is derived from an EMBL/GenBank/DDBJ whole genome shotgun (WGS) entry which is preliminary data.</text>
</comment>
<keyword evidence="3 6" id="KW-0812">Transmembrane</keyword>
<feature type="transmembrane region" description="Helical" evidence="6">
    <location>
        <begin position="818"/>
        <end position="838"/>
    </location>
</feature>
<dbReference type="AlphaFoldDB" id="A0A1Q5PSN9"/>
<evidence type="ECO:0000256" key="3">
    <source>
        <dbReference type="ARBA" id="ARBA00022692"/>
    </source>
</evidence>
<accession>A0A1Q5PSN9</accession>
<dbReference type="PANTHER" id="PTHR30287">
    <property type="entry name" value="MEMBRANE COMPONENT OF PREDICTED ABC SUPERFAMILY METABOLITE UPTAKE TRANSPORTER"/>
    <property type="match status" value="1"/>
</dbReference>
<feature type="transmembrane region" description="Helical" evidence="6">
    <location>
        <begin position="313"/>
        <end position="337"/>
    </location>
</feature>
<evidence type="ECO:0000313" key="9">
    <source>
        <dbReference type="Proteomes" id="UP000186465"/>
    </source>
</evidence>
<keyword evidence="5 6" id="KW-0472">Membrane</keyword>
<evidence type="ECO:0000256" key="6">
    <source>
        <dbReference type="SAM" id="Phobius"/>
    </source>
</evidence>